<proteinExistence type="predicted"/>
<protein>
    <submittedName>
        <fullName evidence="2">Uncharacterized protein</fullName>
    </submittedName>
</protein>
<name>A0A1C3P254_9ACTN</name>
<gene>
    <name evidence="2" type="ORF">FDG2_3945</name>
</gene>
<dbReference type="AlphaFoldDB" id="A0A1C3P254"/>
<feature type="compositionally biased region" description="Basic residues" evidence="1">
    <location>
        <begin position="7"/>
        <end position="19"/>
    </location>
</feature>
<organism evidence="2 3">
    <name type="scientific">Candidatus Protofrankia californiensis</name>
    <dbReference type="NCBI Taxonomy" id="1839754"/>
    <lineage>
        <taxon>Bacteria</taxon>
        <taxon>Bacillati</taxon>
        <taxon>Actinomycetota</taxon>
        <taxon>Actinomycetes</taxon>
        <taxon>Frankiales</taxon>
        <taxon>Frankiaceae</taxon>
        <taxon>Protofrankia</taxon>
    </lineage>
</organism>
<evidence type="ECO:0000256" key="1">
    <source>
        <dbReference type="SAM" id="MobiDB-lite"/>
    </source>
</evidence>
<feature type="region of interest" description="Disordered" evidence="1">
    <location>
        <begin position="1"/>
        <end position="23"/>
    </location>
</feature>
<accession>A0A1C3P254</accession>
<evidence type="ECO:0000313" key="2">
    <source>
        <dbReference type="EMBL" id="SBW23881.1"/>
    </source>
</evidence>
<dbReference type="EMBL" id="FLUV01001658">
    <property type="protein sequence ID" value="SBW23881.1"/>
    <property type="molecule type" value="Genomic_DNA"/>
</dbReference>
<evidence type="ECO:0000313" key="3">
    <source>
        <dbReference type="Proteomes" id="UP000199013"/>
    </source>
</evidence>
<reference evidence="3" key="1">
    <citation type="submission" date="2016-02" db="EMBL/GenBank/DDBJ databases">
        <authorList>
            <person name="Wibberg D."/>
        </authorList>
    </citation>
    <scope>NUCLEOTIDE SEQUENCE [LARGE SCALE GENOMIC DNA]</scope>
</reference>
<dbReference type="Proteomes" id="UP000199013">
    <property type="component" value="Unassembled WGS sequence"/>
</dbReference>
<sequence length="232" mass="25552">MAPSRFRGGRTVRRRSLRSGRRDASVIPSAVGVRGTSNLSARRATVTVASWDSRRVASRRSARLALVGVRTALRWRTTRCSLTSSQSSRAERRGSSANRARCAIRARGRCVMAIHFFLPPEGHKSNAIMFFSSCRRSRSPGRRRAKGGAIMISCCQRPKAPGSLPGVPATSGRWASHAAGRRPARRSCVPPGLSCAYPCCSLYRYLLDQCPFHVRYLYRRACTTEGDSGDHL</sequence>
<keyword evidence="3" id="KW-1185">Reference proteome</keyword>